<dbReference type="InterPro" id="IPR025756">
    <property type="entry name" value="Myb_CC_LHEQLE"/>
</dbReference>
<accession>A0AAV5HJZ6</accession>
<dbReference type="AlphaFoldDB" id="A0AAV5HJZ6"/>
<name>A0AAV5HJZ6_9ROSI</name>
<dbReference type="GO" id="GO:0003700">
    <property type="term" value="F:DNA-binding transcription factor activity"/>
    <property type="evidence" value="ECO:0007669"/>
    <property type="project" value="InterPro"/>
</dbReference>
<reference evidence="3 4" key="1">
    <citation type="journal article" date="2021" name="Commun. Biol.">
        <title>The genome of Shorea leprosula (Dipterocarpaceae) highlights the ecological relevance of drought in aseasonal tropical rainforests.</title>
        <authorList>
            <person name="Ng K.K.S."/>
            <person name="Kobayashi M.J."/>
            <person name="Fawcett J.A."/>
            <person name="Hatakeyama M."/>
            <person name="Paape T."/>
            <person name="Ng C.H."/>
            <person name="Ang C.C."/>
            <person name="Tnah L.H."/>
            <person name="Lee C.T."/>
            <person name="Nishiyama T."/>
            <person name="Sese J."/>
            <person name="O'Brien M.J."/>
            <person name="Copetti D."/>
            <person name="Mohd Noor M.I."/>
            <person name="Ong R.C."/>
            <person name="Putra M."/>
            <person name="Sireger I.Z."/>
            <person name="Indrioko S."/>
            <person name="Kosugi Y."/>
            <person name="Izuno A."/>
            <person name="Isagi Y."/>
            <person name="Lee S.L."/>
            <person name="Shimizu K.K."/>
        </authorList>
    </citation>
    <scope>NUCLEOTIDE SEQUENCE [LARGE SCALE GENOMIC DNA]</scope>
    <source>
        <strain evidence="3">214</strain>
    </source>
</reference>
<feature type="region of interest" description="Disordered" evidence="1">
    <location>
        <begin position="34"/>
        <end position="126"/>
    </location>
</feature>
<dbReference type="Proteomes" id="UP001054252">
    <property type="component" value="Unassembled WGS sequence"/>
</dbReference>
<evidence type="ECO:0000313" key="4">
    <source>
        <dbReference type="Proteomes" id="UP001054252"/>
    </source>
</evidence>
<feature type="domain" description="MYB-CC type transcription factor LHEQLE-containing" evidence="2">
    <location>
        <begin position="9"/>
        <end position="32"/>
    </location>
</feature>
<sequence>MVLFSSQQIQRNLQLRIEEQGRYLQMMFEKQKSGLEQLKASSSNPDNPPAPSDTTNDSPTKTELEASQVAHGDTEIDTIDASSIMEDNSQEASGKQKAPETEDPEKAGPNVCESTSQPTKRPRVDE</sequence>
<protein>
    <recommendedName>
        <fullName evidence="2">MYB-CC type transcription factor LHEQLE-containing domain-containing protein</fullName>
    </recommendedName>
</protein>
<dbReference type="Pfam" id="PF14379">
    <property type="entry name" value="Myb_CC_LHEQLE"/>
    <property type="match status" value="1"/>
</dbReference>
<dbReference type="PANTHER" id="PTHR31499:SF80">
    <property type="entry name" value="HTH MYB-TYPE DOMAIN-CONTAINING PROTEIN"/>
    <property type="match status" value="1"/>
</dbReference>
<dbReference type="PANTHER" id="PTHR31499">
    <property type="entry name" value="MYB FAMILY TRANSCRIPTION FACTOR PHL11"/>
    <property type="match status" value="1"/>
</dbReference>
<comment type="caution">
    <text evidence="3">The sequence shown here is derived from an EMBL/GenBank/DDBJ whole genome shotgun (WGS) entry which is preliminary data.</text>
</comment>
<evidence type="ECO:0000259" key="2">
    <source>
        <dbReference type="Pfam" id="PF14379"/>
    </source>
</evidence>
<evidence type="ECO:0000256" key="1">
    <source>
        <dbReference type="SAM" id="MobiDB-lite"/>
    </source>
</evidence>
<gene>
    <name evidence="3" type="ORF">SLEP1_g772</name>
</gene>
<keyword evidence="4" id="KW-1185">Reference proteome</keyword>
<organism evidence="3 4">
    <name type="scientific">Rubroshorea leprosula</name>
    <dbReference type="NCBI Taxonomy" id="152421"/>
    <lineage>
        <taxon>Eukaryota</taxon>
        <taxon>Viridiplantae</taxon>
        <taxon>Streptophyta</taxon>
        <taxon>Embryophyta</taxon>
        <taxon>Tracheophyta</taxon>
        <taxon>Spermatophyta</taxon>
        <taxon>Magnoliopsida</taxon>
        <taxon>eudicotyledons</taxon>
        <taxon>Gunneridae</taxon>
        <taxon>Pentapetalae</taxon>
        <taxon>rosids</taxon>
        <taxon>malvids</taxon>
        <taxon>Malvales</taxon>
        <taxon>Dipterocarpaceae</taxon>
        <taxon>Rubroshorea</taxon>
    </lineage>
</organism>
<dbReference type="EMBL" id="BPVZ01000001">
    <property type="protein sequence ID" value="GKU86224.1"/>
    <property type="molecule type" value="Genomic_DNA"/>
</dbReference>
<dbReference type="InterPro" id="IPR046955">
    <property type="entry name" value="PHR1-like"/>
</dbReference>
<feature type="compositionally biased region" description="Basic and acidic residues" evidence="1">
    <location>
        <begin position="97"/>
        <end position="106"/>
    </location>
</feature>
<evidence type="ECO:0000313" key="3">
    <source>
        <dbReference type="EMBL" id="GKU86224.1"/>
    </source>
</evidence>
<proteinExistence type="predicted"/>